<sequence length="68" mass="7262">MRVPLPGRDYFPPRVLLRGPARPMPAATQIDVRGAEARGEWPSLGNIMPMLMPASPPTPMAGLQPAAS</sequence>
<proteinExistence type="predicted"/>
<accession>A0ABT1X6D1</accession>
<name>A0ABT1X6D1_9PROT</name>
<evidence type="ECO:0000313" key="1">
    <source>
        <dbReference type="EMBL" id="MCR0983661.1"/>
    </source>
</evidence>
<dbReference type="Proteomes" id="UP001524642">
    <property type="component" value="Unassembled WGS sequence"/>
</dbReference>
<organism evidence="1 2">
    <name type="scientific">Roseomonas populi</name>
    <dbReference type="NCBI Taxonomy" id="3121582"/>
    <lineage>
        <taxon>Bacteria</taxon>
        <taxon>Pseudomonadati</taxon>
        <taxon>Pseudomonadota</taxon>
        <taxon>Alphaproteobacteria</taxon>
        <taxon>Acetobacterales</taxon>
        <taxon>Roseomonadaceae</taxon>
        <taxon>Roseomonas</taxon>
    </lineage>
</organism>
<reference evidence="1 2" key="1">
    <citation type="submission" date="2022-06" db="EMBL/GenBank/DDBJ databases">
        <title>Roseomonas CN29.</title>
        <authorList>
            <person name="Cheng Y."/>
            <person name="He X."/>
        </authorList>
    </citation>
    <scope>NUCLEOTIDE SEQUENCE [LARGE SCALE GENOMIC DNA]</scope>
    <source>
        <strain evidence="1 2">CN29</strain>
    </source>
</reference>
<evidence type="ECO:0000313" key="2">
    <source>
        <dbReference type="Proteomes" id="UP001524642"/>
    </source>
</evidence>
<keyword evidence="2" id="KW-1185">Reference proteome</keyword>
<dbReference type="RefSeq" id="WP_257717323.1">
    <property type="nucleotide sequence ID" value="NZ_JANJOU010000014.1"/>
</dbReference>
<comment type="caution">
    <text evidence="1">The sequence shown here is derived from an EMBL/GenBank/DDBJ whole genome shotgun (WGS) entry which is preliminary data.</text>
</comment>
<dbReference type="EMBL" id="JANJOU010000014">
    <property type="protein sequence ID" value="MCR0983661.1"/>
    <property type="molecule type" value="Genomic_DNA"/>
</dbReference>
<gene>
    <name evidence="1" type="ORF">NRP21_16525</name>
</gene>
<protein>
    <submittedName>
        <fullName evidence="1">Uncharacterized protein</fullName>
    </submittedName>
</protein>